<dbReference type="InterPro" id="IPR027394">
    <property type="entry name" value="Cytochrome-c3_hydrogenase_C"/>
</dbReference>
<keyword evidence="11 13" id="KW-0411">Iron-sulfur</keyword>
<feature type="domain" description="NADH:ubiquinone oxidoreductase-like 20kDa subunit" evidence="14">
    <location>
        <begin position="47"/>
        <end position="194"/>
    </location>
</feature>
<comment type="cofactor">
    <cofactor evidence="1">
        <name>[3Fe-4S] cluster</name>
        <dbReference type="ChEBI" id="CHEBI:21137"/>
    </cofactor>
</comment>
<feature type="binding site" evidence="13">
    <location>
        <position position="147"/>
    </location>
    <ligand>
        <name>[4Fe-4S] cluster</name>
        <dbReference type="ChEBI" id="CHEBI:49883"/>
        <label>1</label>
    </ligand>
</feature>
<dbReference type="RefSeq" id="WP_008909588.1">
    <property type="nucleotide sequence ID" value="NZ_CAKP01000115.1"/>
</dbReference>
<dbReference type="GO" id="GO:0016020">
    <property type="term" value="C:membrane"/>
    <property type="evidence" value="ECO:0007669"/>
    <property type="project" value="TreeGrafter"/>
</dbReference>
<dbReference type="GO" id="GO:0008901">
    <property type="term" value="F:ferredoxin hydrogenase activity"/>
    <property type="evidence" value="ECO:0007669"/>
    <property type="project" value="InterPro"/>
</dbReference>
<dbReference type="GO" id="GO:0051538">
    <property type="term" value="F:3 iron, 4 sulfur cluster binding"/>
    <property type="evidence" value="ECO:0007669"/>
    <property type="project" value="UniProtKB-KW"/>
</dbReference>
<feature type="binding site" evidence="13">
    <location>
        <position position="240"/>
    </location>
    <ligand>
        <name>[4Fe-4S] cluster</name>
        <dbReference type="ChEBI" id="CHEBI:49883"/>
        <label>2</label>
    </ligand>
</feature>
<feature type="binding site" evidence="13">
    <location>
        <position position="217"/>
    </location>
    <ligand>
        <name>[4Fe-4S] cluster</name>
        <dbReference type="ChEBI" id="CHEBI:49883"/>
        <label>2</label>
    </ligand>
</feature>
<comment type="cofactor">
    <cofactor evidence="2">
        <name>[4Fe-4S] cluster</name>
        <dbReference type="ChEBI" id="CHEBI:49883"/>
    </cofactor>
</comment>
<dbReference type="GO" id="GO:0009061">
    <property type="term" value="P:anaerobic respiration"/>
    <property type="evidence" value="ECO:0007669"/>
    <property type="project" value="TreeGrafter"/>
</dbReference>
<evidence type="ECO:0000256" key="3">
    <source>
        <dbReference type="ARBA" id="ARBA00004196"/>
    </source>
</evidence>
<sequence length="292" mass="32281">MKISGCVEEIINNKNSLSNILAEEAITQIKKGRVNKPNVVWIEGTGCSGNTISLLNANYPDVIYLLNNMINLKFSNSLMTCDGEKAYEIFLETIKEEFILVVEGAISTRENGLFNVIASYKGKKITALEVVKISGYKAKHVIAVGTCASFGGVSKANPNPSESKSAKEILGRDVINLPGCPCHPDWIIGTLAYLITNDGIELDDEGRPLLFYGFTIHDFCPRRTYFNNRIFAQNVGEPYCMFRLGCRGPVTRTDCPTRRWNSGVNWPIGDNTPCIGCANAYFPDGMEPFIRT</sequence>
<dbReference type="GO" id="GO:0044569">
    <property type="term" value="C:[Ni-Fe] hydrogenase complex"/>
    <property type="evidence" value="ECO:0007669"/>
    <property type="project" value="TreeGrafter"/>
</dbReference>
<evidence type="ECO:0000256" key="4">
    <source>
        <dbReference type="ARBA" id="ARBA00006605"/>
    </source>
</evidence>
<dbReference type="Gene3D" id="4.10.480.10">
    <property type="entry name" value="Cytochrome-c3 hydrogenase, C-terminal domain"/>
    <property type="match status" value="1"/>
</dbReference>
<evidence type="ECO:0000256" key="11">
    <source>
        <dbReference type="ARBA" id="ARBA00023014"/>
    </source>
</evidence>
<dbReference type="Pfam" id="PF01058">
    <property type="entry name" value="Oxidored_q6"/>
    <property type="match status" value="1"/>
</dbReference>
<dbReference type="InterPro" id="IPR037148">
    <property type="entry name" value="NiFe-Hase_small_C_sf"/>
</dbReference>
<keyword evidence="17" id="KW-1185">Reference proteome</keyword>
<dbReference type="InterPro" id="IPR001821">
    <property type="entry name" value="NiFe_hydrogenase_ssu"/>
</dbReference>
<keyword evidence="10 13" id="KW-0408">Iron</keyword>
<evidence type="ECO:0000313" key="16">
    <source>
        <dbReference type="EMBL" id="CCJ34332.1"/>
    </source>
</evidence>
<dbReference type="PANTHER" id="PTHR30013">
    <property type="entry name" value="NIFE / NIFESE HYDROGENASE SMALL SUBUNIT FAMILY MEMBER"/>
    <property type="match status" value="1"/>
</dbReference>
<dbReference type="eggNOG" id="COG1740">
    <property type="taxonomic scope" value="Bacteria"/>
</dbReference>
<feature type="binding site" evidence="13">
    <location>
        <position position="246"/>
    </location>
    <ligand>
        <name>[4Fe-4S] cluster</name>
        <dbReference type="ChEBI" id="CHEBI:49883"/>
        <label>2</label>
    </ligand>
</feature>
<dbReference type="GO" id="GO:0009375">
    <property type="term" value="C:ferredoxin hydrogenase complex"/>
    <property type="evidence" value="ECO:0007669"/>
    <property type="project" value="InterPro"/>
</dbReference>
<dbReference type="SUPFAM" id="SSF56770">
    <property type="entry name" value="HydA/Nqo6-like"/>
    <property type="match status" value="1"/>
</dbReference>
<evidence type="ECO:0000256" key="1">
    <source>
        <dbReference type="ARBA" id="ARBA00001927"/>
    </source>
</evidence>
<evidence type="ECO:0000256" key="2">
    <source>
        <dbReference type="ARBA" id="ARBA00001966"/>
    </source>
</evidence>
<dbReference type="GO" id="GO:0046872">
    <property type="term" value="F:metal ion binding"/>
    <property type="evidence" value="ECO:0007669"/>
    <property type="project" value="UniProtKB-KW"/>
</dbReference>
<dbReference type="GO" id="GO:0009055">
    <property type="term" value="F:electron transfer activity"/>
    <property type="evidence" value="ECO:0007669"/>
    <property type="project" value="TreeGrafter"/>
</dbReference>
<dbReference type="Gene3D" id="3.40.50.700">
    <property type="entry name" value="NADH:ubiquinone oxidoreductase-like, 20kDa subunit"/>
    <property type="match status" value="1"/>
</dbReference>
<dbReference type="AlphaFoldDB" id="I7J673"/>
<keyword evidence="7 13" id="KW-0479">Metal-binding</keyword>
<keyword evidence="12 13" id="KW-0003">3Fe-4S</keyword>
<evidence type="ECO:0000256" key="12">
    <source>
        <dbReference type="ARBA" id="ARBA00023291"/>
    </source>
</evidence>
<evidence type="ECO:0000256" key="13">
    <source>
        <dbReference type="PIRSR" id="PIRSR000310-1"/>
    </source>
</evidence>
<evidence type="ECO:0000256" key="7">
    <source>
        <dbReference type="ARBA" id="ARBA00022723"/>
    </source>
</evidence>
<reference evidence="16 17" key="1">
    <citation type="journal article" date="2011" name="J. Bacteriol.">
        <title>Draft genome sequence of Caloramator australicus strain RC3T, a thermoanaerobe from the Great Artesian Basin of Australia.</title>
        <authorList>
            <person name="Ogg C.D."/>
            <person name="Patel B.K.C."/>
        </authorList>
    </citation>
    <scope>NUCLEOTIDE SEQUENCE [LARGE SCALE GENOMIC DNA]</scope>
    <source>
        <strain evidence="16 17">RC3</strain>
    </source>
</reference>
<dbReference type="InterPro" id="IPR006137">
    <property type="entry name" value="NADH_UbQ_OxRdtase-like_20kDa"/>
</dbReference>
<dbReference type="InterPro" id="IPR037024">
    <property type="entry name" value="NiFe_Hase_small_N_sf"/>
</dbReference>
<feature type="domain" description="Cytochrome-c3 hydrogenase C-terminal" evidence="15">
    <location>
        <begin position="212"/>
        <end position="289"/>
    </location>
</feature>
<proteinExistence type="inferred from homology"/>
<keyword evidence="6 13" id="KW-0004">4Fe-4S</keyword>
<dbReference type="EMBL" id="CAKP01000115">
    <property type="protein sequence ID" value="CCJ34332.1"/>
    <property type="molecule type" value="Genomic_DNA"/>
</dbReference>
<dbReference type="PIRSF" id="PIRSF000310">
    <property type="entry name" value="NiFe_hyd_ssu"/>
    <property type="match status" value="1"/>
</dbReference>
<feature type="binding site" evidence="13">
    <location>
        <position position="47"/>
    </location>
    <ligand>
        <name>[4Fe-4S] cluster</name>
        <dbReference type="ChEBI" id="CHEBI:49883"/>
        <label>1</label>
    </ligand>
</feature>
<evidence type="ECO:0000256" key="5">
    <source>
        <dbReference type="ARBA" id="ARBA00011771"/>
    </source>
</evidence>
<gene>
    <name evidence="16" type="ORF">CAAU_2248</name>
</gene>
<comment type="subcellular location">
    <subcellularLocation>
        <location evidence="3">Cell envelope</location>
    </subcellularLocation>
</comment>
<dbReference type="PRINTS" id="PR00614">
    <property type="entry name" value="NIHGNASESMLL"/>
</dbReference>
<feature type="binding site" evidence="13">
    <location>
        <position position="180"/>
    </location>
    <ligand>
        <name>[4Fe-4S] cluster</name>
        <dbReference type="ChEBI" id="CHEBI:49883"/>
        <label>1</label>
    </ligand>
</feature>
<comment type="subunit">
    <text evidence="5">Heterodimer of a large and a small subunit.</text>
</comment>
<protein>
    <submittedName>
        <fullName evidence="16">[Ni/Fe] hydrogenase, group 1, small subunit</fullName>
    </submittedName>
</protein>
<dbReference type="PANTHER" id="PTHR30013:SF7">
    <property type="entry name" value="HYDROGENASE-2 SMALL CHAIN"/>
    <property type="match status" value="1"/>
</dbReference>
<feature type="binding site" evidence="13">
    <location>
        <position position="277"/>
    </location>
    <ligand>
        <name>[3Fe-4S] cluster</name>
        <dbReference type="ChEBI" id="CHEBI:21137"/>
    </ligand>
</feature>
<feature type="binding site" evidence="13">
    <location>
        <position position="220"/>
    </location>
    <ligand>
        <name>[4Fe-4S] cluster</name>
        <dbReference type="ChEBI" id="CHEBI:49883"/>
        <label>2</label>
    </ligand>
</feature>
<dbReference type="NCBIfam" id="TIGR00391">
    <property type="entry name" value="hydA"/>
    <property type="match status" value="1"/>
</dbReference>
<evidence type="ECO:0000256" key="9">
    <source>
        <dbReference type="ARBA" id="ARBA00023002"/>
    </source>
</evidence>
<organism evidence="16 17">
    <name type="scientific">Caloramator australicus RC3</name>
    <dbReference type="NCBI Taxonomy" id="857293"/>
    <lineage>
        <taxon>Bacteria</taxon>
        <taxon>Bacillati</taxon>
        <taxon>Bacillota</taxon>
        <taxon>Clostridia</taxon>
        <taxon>Eubacteriales</taxon>
        <taxon>Clostridiaceae</taxon>
        <taxon>Caloramator</taxon>
    </lineage>
</organism>
<feature type="binding site" evidence="13">
    <location>
        <position position="274"/>
    </location>
    <ligand>
        <name>[3Fe-4S] cluster</name>
        <dbReference type="ChEBI" id="CHEBI:21137"/>
    </ligand>
</feature>
<dbReference type="STRING" id="857293.CAAU_2248"/>
<evidence type="ECO:0000259" key="14">
    <source>
        <dbReference type="Pfam" id="PF01058"/>
    </source>
</evidence>
<name>I7J673_9CLOT</name>
<evidence type="ECO:0000256" key="6">
    <source>
        <dbReference type="ARBA" id="ARBA00022485"/>
    </source>
</evidence>
<evidence type="ECO:0000256" key="8">
    <source>
        <dbReference type="ARBA" id="ARBA00022729"/>
    </source>
</evidence>
<comment type="similarity">
    <text evidence="4">Belongs to the [NiFe]/[NiFeSe] hydrogenase small subunit family.</text>
</comment>
<dbReference type="Proteomes" id="UP000007652">
    <property type="component" value="Unassembled WGS sequence"/>
</dbReference>
<evidence type="ECO:0000313" key="17">
    <source>
        <dbReference type="Proteomes" id="UP000007652"/>
    </source>
</evidence>
<dbReference type="GO" id="GO:0030313">
    <property type="term" value="C:cell envelope"/>
    <property type="evidence" value="ECO:0007669"/>
    <property type="project" value="UniProtKB-SubCell"/>
</dbReference>
<evidence type="ECO:0000256" key="10">
    <source>
        <dbReference type="ARBA" id="ARBA00023004"/>
    </source>
</evidence>
<dbReference type="Pfam" id="PF14720">
    <property type="entry name" value="NiFe_hyd_SSU_C"/>
    <property type="match status" value="1"/>
</dbReference>
<dbReference type="GO" id="GO:0051539">
    <property type="term" value="F:4 iron, 4 sulfur cluster binding"/>
    <property type="evidence" value="ECO:0007669"/>
    <property type="project" value="UniProtKB-KW"/>
</dbReference>
<keyword evidence="9" id="KW-0560">Oxidoreductase</keyword>
<evidence type="ECO:0000259" key="15">
    <source>
        <dbReference type="Pfam" id="PF14720"/>
    </source>
</evidence>
<accession>I7J673</accession>
<keyword evidence="8" id="KW-0732">Signal</keyword>
<comment type="caution">
    <text evidence="16">The sequence shown here is derived from an EMBL/GenBank/DDBJ whole genome shotgun (WGS) entry which is preliminary data.</text>
</comment>
<feature type="binding site" evidence="13">
    <location>
        <position position="255"/>
    </location>
    <ligand>
        <name>[3Fe-4S] cluster</name>
        <dbReference type="ChEBI" id="CHEBI:21137"/>
    </ligand>
</feature>